<name>M1WPQ5_PSEP2</name>
<accession>M1WPQ5</accession>
<organism evidence="1 2">
    <name type="scientific">Pseudodesulfovibrio piezophilus (strain DSM 21447 / JCM 15486 / C1TLV30)</name>
    <name type="common">Desulfovibrio piezophilus</name>
    <dbReference type="NCBI Taxonomy" id="1322246"/>
    <lineage>
        <taxon>Bacteria</taxon>
        <taxon>Pseudomonadati</taxon>
        <taxon>Thermodesulfobacteriota</taxon>
        <taxon>Desulfovibrionia</taxon>
        <taxon>Desulfovibrionales</taxon>
        <taxon>Desulfovibrionaceae</taxon>
    </lineage>
</organism>
<proteinExistence type="predicted"/>
<dbReference type="RefSeq" id="WP_015414565.1">
    <property type="nucleotide sequence ID" value="NC_020409.1"/>
</dbReference>
<keyword evidence="2" id="KW-1185">Reference proteome</keyword>
<gene>
    <name evidence="1" type="ordered locus">BN4_11282</name>
</gene>
<protein>
    <submittedName>
        <fullName evidence="1">Uncharacterized protein</fullName>
    </submittedName>
</protein>
<dbReference type="HOGENOM" id="CLU_1812684_0_0_7"/>
<dbReference type="KEGG" id="dpi:BN4_11282"/>
<sequence>MKADKMIYGGPNKLLGKYIKAYGDDLLTRRISDPIPNGWAEIVIDMFSQIKRYHPEAKIASMRIAPASKYSSGILRLGFSTPDEGDPMHPPKLPRSLKWITEQARKKTFSTCAACGHPVGHLTSLSLCALCACRIGVRHFSE</sequence>
<dbReference type="Proteomes" id="UP000011724">
    <property type="component" value="Chromosome"/>
</dbReference>
<evidence type="ECO:0000313" key="2">
    <source>
        <dbReference type="Proteomes" id="UP000011724"/>
    </source>
</evidence>
<evidence type="ECO:0000313" key="1">
    <source>
        <dbReference type="EMBL" id="CCH48519.1"/>
    </source>
</evidence>
<dbReference type="STRING" id="1322246.BN4_11282"/>
<dbReference type="BioCyc" id="DPIE1322246:BN4_RS06420-MONOMER"/>
<reference evidence="1 2" key="1">
    <citation type="journal article" date="2013" name="PLoS ONE">
        <title>The first genomic and proteomic characterization of a deep-sea sulfate reducer: insights into the piezophilic lifestyle of Desulfovibrio piezophilus.</title>
        <authorList>
            <person name="Pradel N."/>
            <person name="Ji B."/>
            <person name="Gimenez G."/>
            <person name="Talla E."/>
            <person name="Lenoble P."/>
            <person name="Garel M."/>
            <person name="Tamburini C."/>
            <person name="Fourquet P."/>
            <person name="Lebrun R."/>
            <person name="Bertin P."/>
            <person name="Denis Y."/>
            <person name="Pophillat M."/>
            <person name="Barbe V."/>
            <person name="Ollivier B."/>
            <person name="Dolla A."/>
        </authorList>
    </citation>
    <scope>NUCLEOTIDE SEQUENCE [LARGE SCALE GENOMIC DNA]</scope>
    <source>
        <strain evidence="2">DSM 10523 / SB164P1</strain>
    </source>
</reference>
<dbReference type="AlphaFoldDB" id="M1WPQ5"/>
<dbReference type="EMBL" id="FO203427">
    <property type="protein sequence ID" value="CCH48519.1"/>
    <property type="molecule type" value="Genomic_DNA"/>
</dbReference>
<reference evidence="2" key="2">
    <citation type="journal article" date="2013" name="Stand. Genomic Sci.">
        <title>Complete genome sequence of Desulfocapsa sulfexigens, a marine deltaproteobacterium specialized in disproportionating inorganic sulfur compounds.</title>
        <authorList>
            <person name="Finster K.W."/>
            <person name="Kjeldsen K.U."/>
            <person name="Kube M."/>
            <person name="Reinhardt R."/>
            <person name="Mussmann M."/>
            <person name="Amann R."/>
            <person name="Schreiber L."/>
        </authorList>
    </citation>
    <scope>NUCLEOTIDE SEQUENCE [LARGE SCALE GENOMIC DNA]</scope>
    <source>
        <strain evidence="2">DSM 10523 / SB164P1</strain>
    </source>
</reference>